<dbReference type="RefSeq" id="WP_378069507.1">
    <property type="nucleotide sequence ID" value="NZ_JBHSBL010000019.1"/>
</dbReference>
<proteinExistence type="predicted"/>
<organism evidence="1 2">
    <name type="scientific">Actinoplanes subglobosus</name>
    <dbReference type="NCBI Taxonomy" id="1547892"/>
    <lineage>
        <taxon>Bacteria</taxon>
        <taxon>Bacillati</taxon>
        <taxon>Actinomycetota</taxon>
        <taxon>Actinomycetes</taxon>
        <taxon>Micromonosporales</taxon>
        <taxon>Micromonosporaceae</taxon>
        <taxon>Actinoplanes</taxon>
    </lineage>
</organism>
<reference evidence="2" key="1">
    <citation type="journal article" date="2019" name="Int. J. Syst. Evol. Microbiol.">
        <title>The Global Catalogue of Microorganisms (GCM) 10K type strain sequencing project: providing services to taxonomists for standard genome sequencing and annotation.</title>
        <authorList>
            <consortium name="The Broad Institute Genomics Platform"/>
            <consortium name="The Broad Institute Genome Sequencing Center for Infectious Disease"/>
            <person name="Wu L."/>
            <person name="Ma J."/>
        </authorList>
    </citation>
    <scope>NUCLEOTIDE SEQUENCE [LARGE SCALE GENOMIC DNA]</scope>
    <source>
        <strain evidence="2">TBRC 5832</strain>
    </source>
</reference>
<evidence type="ECO:0000313" key="2">
    <source>
        <dbReference type="Proteomes" id="UP001595867"/>
    </source>
</evidence>
<sequence>MGTRGFYADLAATYYRAWTRAGLSGLVRDAGLRDARRTTAAATGFFQPMMIATG</sequence>
<protein>
    <submittedName>
        <fullName evidence="1">Uncharacterized protein</fullName>
    </submittedName>
</protein>
<keyword evidence="2" id="KW-1185">Reference proteome</keyword>
<accession>A0ABV8IXT3</accession>
<name>A0ABV8IXT3_9ACTN</name>
<gene>
    <name evidence="1" type="ORF">ACFO0C_27110</name>
</gene>
<evidence type="ECO:0000313" key="1">
    <source>
        <dbReference type="EMBL" id="MFC4068615.1"/>
    </source>
</evidence>
<comment type="caution">
    <text evidence="1">The sequence shown here is derived from an EMBL/GenBank/DDBJ whole genome shotgun (WGS) entry which is preliminary data.</text>
</comment>
<dbReference type="Proteomes" id="UP001595867">
    <property type="component" value="Unassembled WGS sequence"/>
</dbReference>
<dbReference type="EMBL" id="JBHSBL010000019">
    <property type="protein sequence ID" value="MFC4068615.1"/>
    <property type="molecule type" value="Genomic_DNA"/>
</dbReference>